<dbReference type="Pfam" id="PF01464">
    <property type="entry name" value="SLT"/>
    <property type="match status" value="1"/>
</dbReference>
<dbReference type="Pfam" id="PF01476">
    <property type="entry name" value="LysM"/>
    <property type="match status" value="1"/>
</dbReference>
<dbReference type="CDD" id="cd00254">
    <property type="entry name" value="LT-like"/>
    <property type="match status" value="1"/>
</dbReference>
<gene>
    <name evidence="4" type="ORF">EV695_3068</name>
</gene>
<feature type="chain" id="PRO_5020972141" evidence="2">
    <location>
        <begin position="22"/>
        <end position="282"/>
    </location>
</feature>
<dbReference type="Proteomes" id="UP000294887">
    <property type="component" value="Unassembled WGS sequence"/>
</dbReference>
<evidence type="ECO:0000313" key="5">
    <source>
        <dbReference type="Proteomes" id="UP000294887"/>
    </source>
</evidence>
<dbReference type="SUPFAM" id="SSF53955">
    <property type="entry name" value="Lysozyme-like"/>
    <property type="match status" value="1"/>
</dbReference>
<accession>A0A4R1EYF3</accession>
<dbReference type="SUPFAM" id="SSF54106">
    <property type="entry name" value="LysM domain"/>
    <property type="match status" value="1"/>
</dbReference>
<feature type="domain" description="LysM" evidence="3">
    <location>
        <begin position="234"/>
        <end position="278"/>
    </location>
</feature>
<evidence type="ECO:0000313" key="4">
    <source>
        <dbReference type="EMBL" id="TCJ85102.1"/>
    </source>
</evidence>
<dbReference type="Gene3D" id="3.10.350.10">
    <property type="entry name" value="LysM domain"/>
    <property type="match status" value="1"/>
</dbReference>
<proteinExistence type="inferred from homology"/>
<name>A0A4R1EYF3_9GAMM</name>
<comment type="caution">
    <text evidence="4">The sequence shown here is derived from an EMBL/GenBank/DDBJ whole genome shotgun (WGS) entry which is preliminary data.</text>
</comment>
<organism evidence="4 5">
    <name type="scientific">Cocleimonas flava</name>
    <dbReference type="NCBI Taxonomy" id="634765"/>
    <lineage>
        <taxon>Bacteria</taxon>
        <taxon>Pseudomonadati</taxon>
        <taxon>Pseudomonadota</taxon>
        <taxon>Gammaproteobacteria</taxon>
        <taxon>Thiotrichales</taxon>
        <taxon>Thiotrichaceae</taxon>
        <taxon>Cocleimonas</taxon>
    </lineage>
</organism>
<dbReference type="InterPro" id="IPR023346">
    <property type="entry name" value="Lysozyme-like_dom_sf"/>
</dbReference>
<dbReference type="InterPro" id="IPR036779">
    <property type="entry name" value="LysM_dom_sf"/>
</dbReference>
<sequence>MALLKSCLLIVLFGYAVTASAIDTESHPEKYCSVGKMESFKKKLKTYNQLISKYSQKYGVSESLIKAVITAESCFNSSAVSPVGAQGLMQLMPATAARFGVLDSFDPEQNIQGGTKYLKFLLSYYDQYIQKAVAAYNAGEGAVDKYQGIPPYKETINYVSKVSQLHKIYSKGVKVHAVFRQGKSRSYRPFKTTKSRLSPYKNGKRNYARSSCYKTTSRLKRATRYVKRGRIKQRLYFAKKGDTLMKVMRKTGVNKSKIKLMNNLRSNARLKRGQRLLLWECR</sequence>
<evidence type="ECO:0000259" key="3">
    <source>
        <dbReference type="PROSITE" id="PS51782"/>
    </source>
</evidence>
<dbReference type="InterPro" id="IPR008258">
    <property type="entry name" value="Transglycosylase_SLT_dom_1"/>
</dbReference>
<dbReference type="PROSITE" id="PS51782">
    <property type="entry name" value="LYSM"/>
    <property type="match status" value="1"/>
</dbReference>
<dbReference type="AlphaFoldDB" id="A0A4R1EYF3"/>
<comment type="similarity">
    <text evidence="1">Belongs to the transglycosylase Slt family.</text>
</comment>
<keyword evidence="2" id="KW-0732">Signal</keyword>
<dbReference type="EMBL" id="SMFQ01000004">
    <property type="protein sequence ID" value="TCJ85102.1"/>
    <property type="molecule type" value="Genomic_DNA"/>
</dbReference>
<reference evidence="4 5" key="1">
    <citation type="submission" date="2019-03" db="EMBL/GenBank/DDBJ databases">
        <title>Genomic Encyclopedia of Type Strains, Phase IV (KMG-IV): sequencing the most valuable type-strain genomes for metagenomic binning, comparative biology and taxonomic classification.</title>
        <authorList>
            <person name="Goeker M."/>
        </authorList>
    </citation>
    <scope>NUCLEOTIDE SEQUENCE [LARGE SCALE GENOMIC DNA]</scope>
    <source>
        <strain evidence="4 5">DSM 24830</strain>
    </source>
</reference>
<feature type="signal peptide" evidence="2">
    <location>
        <begin position="1"/>
        <end position="21"/>
    </location>
</feature>
<dbReference type="RefSeq" id="WP_207907107.1">
    <property type="nucleotide sequence ID" value="NZ_BAAAFU010000001.1"/>
</dbReference>
<dbReference type="Gene3D" id="1.10.530.10">
    <property type="match status" value="1"/>
</dbReference>
<dbReference type="CDD" id="cd00118">
    <property type="entry name" value="LysM"/>
    <property type="match status" value="1"/>
</dbReference>
<dbReference type="PANTHER" id="PTHR37423:SF2">
    <property type="entry name" value="MEMBRANE-BOUND LYTIC MUREIN TRANSGLYCOSYLASE C"/>
    <property type="match status" value="1"/>
</dbReference>
<dbReference type="SMART" id="SM00257">
    <property type="entry name" value="LysM"/>
    <property type="match status" value="1"/>
</dbReference>
<dbReference type="PANTHER" id="PTHR37423">
    <property type="entry name" value="SOLUBLE LYTIC MUREIN TRANSGLYCOSYLASE-RELATED"/>
    <property type="match status" value="1"/>
</dbReference>
<protein>
    <submittedName>
        <fullName evidence="4">LysM domain-containing protein</fullName>
    </submittedName>
</protein>
<keyword evidence="5" id="KW-1185">Reference proteome</keyword>
<dbReference type="InterPro" id="IPR018392">
    <property type="entry name" value="LysM"/>
</dbReference>
<evidence type="ECO:0000256" key="1">
    <source>
        <dbReference type="ARBA" id="ARBA00007734"/>
    </source>
</evidence>
<evidence type="ECO:0000256" key="2">
    <source>
        <dbReference type="SAM" id="SignalP"/>
    </source>
</evidence>